<dbReference type="CDD" id="cd00093">
    <property type="entry name" value="HTH_XRE"/>
    <property type="match status" value="1"/>
</dbReference>
<keyword evidence="2" id="KW-0238">DNA-binding</keyword>
<dbReference type="SMART" id="SM00530">
    <property type="entry name" value="HTH_XRE"/>
    <property type="match status" value="1"/>
</dbReference>
<name>A0A1T5FT47_9BACT</name>
<sequence>MMFFLLCILQVKRQIHIKGMKKASNRIKAVLAEQGKTNNWLAEQLGMNKTTVSKWCRNQMQPTMETLFEIAEALNVDVRTLLVSNKQAS</sequence>
<evidence type="ECO:0000313" key="2">
    <source>
        <dbReference type="EMBL" id="SKB99300.1"/>
    </source>
</evidence>
<dbReference type="PROSITE" id="PS50943">
    <property type="entry name" value="HTH_CROC1"/>
    <property type="match status" value="1"/>
</dbReference>
<dbReference type="InterPro" id="IPR010982">
    <property type="entry name" value="Lambda_DNA-bd_dom_sf"/>
</dbReference>
<evidence type="ECO:0000259" key="1">
    <source>
        <dbReference type="PROSITE" id="PS50943"/>
    </source>
</evidence>
<reference evidence="3" key="1">
    <citation type="submission" date="2017-02" db="EMBL/GenBank/DDBJ databases">
        <authorList>
            <person name="Varghese N."/>
            <person name="Submissions S."/>
        </authorList>
    </citation>
    <scope>NUCLEOTIDE SEQUENCE [LARGE SCALE GENOMIC DNA]</scope>
    <source>
        <strain evidence="3">DSM 22270</strain>
    </source>
</reference>
<dbReference type="Proteomes" id="UP000190897">
    <property type="component" value="Unassembled WGS sequence"/>
</dbReference>
<feature type="domain" description="HTH cro/C1-type" evidence="1">
    <location>
        <begin position="41"/>
        <end position="81"/>
    </location>
</feature>
<keyword evidence="3" id="KW-1185">Reference proteome</keyword>
<dbReference type="STRING" id="651661.SAMN05660293_03388"/>
<dbReference type="AlphaFoldDB" id="A0A1T5FT47"/>
<dbReference type="Gene3D" id="1.10.260.40">
    <property type="entry name" value="lambda repressor-like DNA-binding domains"/>
    <property type="match status" value="1"/>
</dbReference>
<protein>
    <submittedName>
        <fullName evidence="2">DNA-binding transcriptional regulator, XRE-family HTH domain</fullName>
    </submittedName>
</protein>
<dbReference type="Pfam" id="PF01381">
    <property type="entry name" value="HTH_3"/>
    <property type="match status" value="1"/>
</dbReference>
<dbReference type="EMBL" id="FUZA01000004">
    <property type="protein sequence ID" value="SKB99300.1"/>
    <property type="molecule type" value="Genomic_DNA"/>
</dbReference>
<evidence type="ECO:0000313" key="3">
    <source>
        <dbReference type="Proteomes" id="UP000190897"/>
    </source>
</evidence>
<organism evidence="2 3">
    <name type="scientific">Dyadobacter psychrophilus</name>
    <dbReference type="NCBI Taxonomy" id="651661"/>
    <lineage>
        <taxon>Bacteria</taxon>
        <taxon>Pseudomonadati</taxon>
        <taxon>Bacteroidota</taxon>
        <taxon>Cytophagia</taxon>
        <taxon>Cytophagales</taxon>
        <taxon>Spirosomataceae</taxon>
        <taxon>Dyadobacter</taxon>
    </lineage>
</organism>
<accession>A0A1T5FT47</accession>
<gene>
    <name evidence="2" type="ORF">SAMN05660293_03388</name>
</gene>
<proteinExistence type="predicted"/>
<dbReference type="InterPro" id="IPR001387">
    <property type="entry name" value="Cro/C1-type_HTH"/>
</dbReference>
<dbReference type="SUPFAM" id="SSF47413">
    <property type="entry name" value="lambda repressor-like DNA-binding domains"/>
    <property type="match status" value="1"/>
</dbReference>
<dbReference type="GO" id="GO:0003677">
    <property type="term" value="F:DNA binding"/>
    <property type="evidence" value="ECO:0007669"/>
    <property type="project" value="UniProtKB-KW"/>
</dbReference>